<accession>A0A183TAE7</accession>
<feature type="region of interest" description="Disordered" evidence="1">
    <location>
        <begin position="33"/>
        <end position="59"/>
    </location>
</feature>
<dbReference type="WBParaSite" id="SSLN_0001394901-mRNA-1">
    <property type="protein sequence ID" value="SSLN_0001394901-mRNA-1"/>
    <property type="gene ID" value="SSLN_0001394901"/>
</dbReference>
<organism evidence="4">
    <name type="scientific">Schistocephalus solidus</name>
    <name type="common">Tapeworm</name>
    <dbReference type="NCBI Taxonomy" id="70667"/>
    <lineage>
        <taxon>Eukaryota</taxon>
        <taxon>Metazoa</taxon>
        <taxon>Spiralia</taxon>
        <taxon>Lophotrochozoa</taxon>
        <taxon>Platyhelminthes</taxon>
        <taxon>Cestoda</taxon>
        <taxon>Eucestoda</taxon>
        <taxon>Diphyllobothriidea</taxon>
        <taxon>Diphyllobothriidae</taxon>
        <taxon>Schistocephalus</taxon>
    </lineage>
</organism>
<keyword evidence="3" id="KW-1185">Reference proteome</keyword>
<reference evidence="4" key="1">
    <citation type="submission" date="2016-06" db="UniProtKB">
        <authorList>
            <consortium name="WormBaseParasite"/>
        </authorList>
    </citation>
    <scope>IDENTIFICATION</scope>
</reference>
<sequence length="243" mass="26792">MTLTSVSLASETKNQTVTPALYAVSDSVSPALPTLPRIFTPSDHRPLLRNSRNQSPTLDPVDVSFAVQRPRLDATAGDQTVSEGGLFTEGLTGFSACPRCEEVRAKGLNEWMDHLGECHPVPSRWPSSKVDLLVAGQDLHHPYTTVVDSHKKRRLNATPRPLNSFMCLCPWRWSLSIEDPDPVYTSFARLAADTNNTHGSDLIINLLKCKGIWSFQARADGESSSKLSSVMSGERKLFQKPAY</sequence>
<evidence type="ECO:0000256" key="1">
    <source>
        <dbReference type="SAM" id="MobiDB-lite"/>
    </source>
</evidence>
<evidence type="ECO:0000313" key="3">
    <source>
        <dbReference type="Proteomes" id="UP000275846"/>
    </source>
</evidence>
<proteinExistence type="predicted"/>
<dbReference type="OrthoDB" id="6247875at2759"/>
<dbReference type="STRING" id="70667.A0A183TAE7"/>
<evidence type="ECO:0000313" key="2">
    <source>
        <dbReference type="EMBL" id="VDL99830.1"/>
    </source>
</evidence>
<protein>
    <submittedName>
        <fullName evidence="4">UBZ3-type domain-containing protein</fullName>
    </submittedName>
</protein>
<reference evidence="2 3" key="2">
    <citation type="submission" date="2018-11" db="EMBL/GenBank/DDBJ databases">
        <authorList>
            <consortium name="Pathogen Informatics"/>
        </authorList>
    </citation>
    <scope>NUCLEOTIDE SEQUENCE [LARGE SCALE GENOMIC DNA]</scope>
    <source>
        <strain evidence="2 3">NST_G2</strain>
    </source>
</reference>
<dbReference type="EMBL" id="UYSU01038089">
    <property type="protein sequence ID" value="VDL99830.1"/>
    <property type="molecule type" value="Genomic_DNA"/>
</dbReference>
<dbReference type="Proteomes" id="UP000275846">
    <property type="component" value="Unassembled WGS sequence"/>
</dbReference>
<evidence type="ECO:0000313" key="4">
    <source>
        <dbReference type="WBParaSite" id="SSLN_0001394901-mRNA-1"/>
    </source>
</evidence>
<gene>
    <name evidence="2" type="ORF">SSLN_LOCUS13445</name>
</gene>
<dbReference type="AlphaFoldDB" id="A0A183TAE7"/>
<name>A0A183TAE7_SCHSO</name>